<dbReference type="InterPro" id="IPR029062">
    <property type="entry name" value="Class_I_gatase-like"/>
</dbReference>
<proteinExistence type="predicted"/>
<accession>U2E7B3</accession>
<evidence type="ECO:0000259" key="1">
    <source>
        <dbReference type="Pfam" id="PF00117"/>
    </source>
</evidence>
<reference evidence="2 3" key="2">
    <citation type="journal article" date="2013" name="PLoS ONE">
        <title>INDIGO - INtegrated Data Warehouse of MIcrobial GenOmes with Examples from the Red Sea Extremophiles.</title>
        <authorList>
            <person name="Alam I."/>
            <person name="Antunes A."/>
            <person name="Kamau A.A."/>
            <person name="Ba Alawi W."/>
            <person name="Kalkatawi M."/>
            <person name="Stingl U."/>
            <person name="Bajic V.B."/>
        </authorList>
    </citation>
    <scope>NUCLEOTIDE SEQUENCE [LARGE SCALE GENOMIC DNA]</scope>
    <source>
        <strain evidence="2 3">SARL4B</strain>
    </source>
</reference>
<keyword evidence="2" id="KW-0436">Ligase</keyword>
<dbReference type="EMBL" id="AFNT02000001">
    <property type="protein sequence ID" value="ERJ07781.1"/>
    <property type="molecule type" value="Genomic_DNA"/>
</dbReference>
<reference evidence="2 3" key="1">
    <citation type="journal article" date="2011" name="J. Bacteriol.">
        <title>Genome sequence of Halorhabdus tiamatea, the first archaeon isolated from a deep-sea anoxic brine lake.</title>
        <authorList>
            <person name="Antunes A."/>
            <person name="Alam I."/>
            <person name="Bajic V.B."/>
            <person name="Stingl U."/>
        </authorList>
    </citation>
    <scope>NUCLEOTIDE SEQUENCE [LARGE SCALE GENOMIC DNA]</scope>
    <source>
        <strain evidence="2 3">SARL4B</strain>
    </source>
</reference>
<dbReference type="InterPro" id="IPR044992">
    <property type="entry name" value="ChyE-like"/>
</dbReference>
<dbReference type="PROSITE" id="PS51273">
    <property type="entry name" value="GATASE_TYPE_1"/>
    <property type="match status" value="1"/>
</dbReference>
<sequence length="241" mass="25963">MELYDSFNSMDEPSLALLDASIGSTPAADNFRRVLDVPVSTYKVSEGELPPEPADDGRGHDGVVISGSQVAVYEDRRWIEAVEAWIDQAVEADVPVLGVCWGHQLLASALGGRVEATGAYELGYSTVERVRVSALFEGVGESFVAFESHSDAVSELPAGATRLAENGRGVQAFAVGDAYGVQFHPEYDVETARWVVQNKEGEIDADRLESVLASITPENHARTADARQVFGNFEAIVTESE</sequence>
<dbReference type="CDD" id="cd01741">
    <property type="entry name" value="GATase1_1"/>
    <property type="match status" value="1"/>
</dbReference>
<dbReference type="GO" id="GO:0005829">
    <property type="term" value="C:cytosol"/>
    <property type="evidence" value="ECO:0007669"/>
    <property type="project" value="TreeGrafter"/>
</dbReference>
<dbReference type="Gene3D" id="3.40.50.880">
    <property type="match status" value="1"/>
</dbReference>
<protein>
    <submittedName>
        <fullName evidence="2">GMP synthase protein</fullName>
        <ecNumber evidence="2">6.3.5.2</ecNumber>
    </submittedName>
</protein>
<dbReference type="InterPro" id="IPR017926">
    <property type="entry name" value="GATASE"/>
</dbReference>
<gene>
    <name evidence="2" type="primary">guaA4</name>
    <name evidence="2" type="ORF">HLRTI_000160</name>
</gene>
<dbReference type="PATRIC" id="fig|1033806.13.peg.151"/>
<dbReference type="EC" id="6.3.5.2" evidence="2"/>
<evidence type="ECO:0000313" key="2">
    <source>
        <dbReference type="EMBL" id="ERJ07781.1"/>
    </source>
</evidence>
<dbReference type="GO" id="GO:0003922">
    <property type="term" value="F:GMP synthase (glutamine-hydrolyzing) activity"/>
    <property type="evidence" value="ECO:0007669"/>
    <property type="project" value="UniProtKB-EC"/>
</dbReference>
<organism evidence="2 3">
    <name type="scientific">Halorhabdus tiamatea SARL4B</name>
    <dbReference type="NCBI Taxonomy" id="1033806"/>
    <lineage>
        <taxon>Archaea</taxon>
        <taxon>Methanobacteriati</taxon>
        <taxon>Methanobacteriota</taxon>
        <taxon>Stenosarchaea group</taxon>
        <taxon>Halobacteria</taxon>
        <taxon>Halobacteriales</taxon>
        <taxon>Haloarculaceae</taxon>
        <taxon>Halorhabdus</taxon>
    </lineage>
</organism>
<name>U2E7B3_9EURY</name>
<comment type="caution">
    <text evidence="2">The sequence shown here is derived from an EMBL/GenBank/DDBJ whole genome shotgun (WGS) entry which is preliminary data.</text>
</comment>
<dbReference type="eggNOG" id="arCOG00090">
    <property type="taxonomic scope" value="Archaea"/>
</dbReference>
<feature type="domain" description="Glutamine amidotransferase" evidence="1">
    <location>
        <begin position="58"/>
        <end position="191"/>
    </location>
</feature>
<dbReference type="Pfam" id="PF00117">
    <property type="entry name" value="GATase"/>
    <property type="match status" value="1"/>
</dbReference>
<evidence type="ECO:0000313" key="3">
    <source>
        <dbReference type="Proteomes" id="UP000003861"/>
    </source>
</evidence>
<dbReference type="PANTHER" id="PTHR42695">
    <property type="entry name" value="GLUTAMINE AMIDOTRANSFERASE YLR126C-RELATED"/>
    <property type="match status" value="1"/>
</dbReference>
<dbReference type="STRING" id="1033806.HTIA_0414"/>
<dbReference type="SUPFAM" id="SSF52317">
    <property type="entry name" value="Class I glutamine amidotransferase-like"/>
    <property type="match status" value="1"/>
</dbReference>
<dbReference type="Proteomes" id="UP000003861">
    <property type="component" value="Unassembled WGS sequence"/>
</dbReference>
<dbReference type="PANTHER" id="PTHR42695:SF5">
    <property type="entry name" value="GLUTAMINE AMIDOTRANSFERASE YLR126C-RELATED"/>
    <property type="match status" value="1"/>
</dbReference>
<dbReference type="AlphaFoldDB" id="U2E7B3"/>